<proteinExistence type="predicted"/>
<evidence type="ECO:0000313" key="3">
    <source>
        <dbReference type="Proteomes" id="UP000186817"/>
    </source>
</evidence>
<feature type="region of interest" description="Disordered" evidence="1">
    <location>
        <begin position="51"/>
        <end position="75"/>
    </location>
</feature>
<dbReference type="AlphaFoldDB" id="A0A1Q9C5V6"/>
<feature type="compositionally biased region" description="Basic and acidic residues" evidence="1">
    <location>
        <begin position="57"/>
        <end position="66"/>
    </location>
</feature>
<feature type="region of interest" description="Disordered" evidence="1">
    <location>
        <begin position="523"/>
        <end position="599"/>
    </location>
</feature>
<sequence length="780" mass="86593">MKTYQEWVSHPRRVFSKTPYDGLSCNLPPDNTRSGRFVTAEEDERAWCDNDSPAALQEEHVSDRRSPFSWSHDPSEDAASVFDAPTFEQDLEDSLSQQRLQCMMMRVLMQPALLAVVLGPGDLESSQSMTGSSDGRGSEGAHGKIYGCTEAVPPTVGQIANIRMLIFEASTLVVAQLRAQATADDTDLTGRKLPHVEKQARLAAQKARLPGLLIEGELQPSYALVDACALMSESNSVTWISPSRCTKRGAEVQQLGKERTSLVQIEAGTLKVSASSKVPDAASRIGSPSEHASLSQRRSYISHLACVADDRTVQAKLPQVLLGNKHQFTLNFLRSIAGKIRSREVQMERPKGDWRRAFLRIWSNEQPTPDAVMSIFPSRWKVNVLSYVLWQPKSQRAMGREESSCTLGFSRLPYLLVLVMIDALMHEIEKNTFGLTGRPWLLSRLCQSPTVGSMETELSEVTGLPSGWRERLTIILHGAKAGGTQTVFEDDFGKKANSLEKLMKLISDETGEDMQKLLRRSMDIRNPSKMKRAKAEPKAKAEAAAKAKAKSSPRVTKEEEVEAPAESHAEPAAKTDVPAAKSRKRRKENDPGYLDPDTLLPKGWSTVEKQYKTGGYKGKTYVRFQYNGEGALMPSISAVINRHHEMTGEDLMPLYQKMRAEKKAQVPSAEVRKEKREQHVALYRAKFPALTGAMVCAFPGWTGEAKHLQNCGQNSANYYDPDGRTWKLLKDIEAHFGKLLEEGKEVMRKHAVAACQLGSKLTKLTGVDPPAAEQAWTPKY</sequence>
<dbReference type="Proteomes" id="UP000186817">
    <property type="component" value="Unassembled WGS sequence"/>
</dbReference>
<organism evidence="2 3">
    <name type="scientific">Symbiodinium microadriaticum</name>
    <name type="common">Dinoflagellate</name>
    <name type="synonym">Zooxanthella microadriatica</name>
    <dbReference type="NCBI Taxonomy" id="2951"/>
    <lineage>
        <taxon>Eukaryota</taxon>
        <taxon>Sar</taxon>
        <taxon>Alveolata</taxon>
        <taxon>Dinophyceae</taxon>
        <taxon>Suessiales</taxon>
        <taxon>Symbiodiniaceae</taxon>
        <taxon>Symbiodinium</taxon>
    </lineage>
</organism>
<feature type="compositionally biased region" description="Basic and acidic residues" evidence="1">
    <location>
        <begin position="533"/>
        <end position="545"/>
    </location>
</feature>
<protein>
    <submittedName>
        <fullName evidence="2">Uncharacterized protein</fullName>
    </submittedName>
</protein>
<keyword evidence="3" id="KW-1185">Reference proteome</keyword>
<dbReference type="EMBL" id="LSRX01001632">
    <property type="protein sequence ID" value="OLP78287.1"/>
    <property type="molecule type" value="Genomic_DNA"/>
</dbReference>
<name>A0A1Q9C5V6_SYMMI</name>
<comment type="caution">
    <text evidence="2">The sequence shown here is derived from an EMBL/GenBank/DDBJ whole genome shotgun (WGS) entry which is preliminary data.</text>
</comment>
<reference evidence="2 3" key="1">
    <citation type="submission" date="2016-02" db="EMBL/GenBank/DDBJ databases">
        <title>Genome analysis of coral dinoflagellate symbionts highlights evolutionary adaptations to a symbiotic lifestyle.</title>
        <authorList>
            <person name="Aranda M."/>
            <person name="Li Y."/>
            <person name="Liew Y.J."/>
            <person name="Baumgarten S."/>
            <person name="Simakov O."/>
            <person name="Wilson M."/>
            <person name="Piel J."/>
            <person name="Ashoor H."/>
            <person name="Bougouffa S."/>
            <person name="Bajic V.B."/>
            <person name="Ryu T."/>
            <person name="Ravasi T."/>
            <person name="Bayer T."/>
            <person name="Micklem G."/>
            <person name="Kim H."/>
            <person name="Bhak J."/>
            <person name="Lajeunesse T.C."/>
            <person name="Voolstra C.R."/>
        </authorList>
    </citation>
    <scope>NUCLEOTIDE SEQUENCE [LARGE SCALE GENOMIC DNA]</scope>
    <source>
        <strain evidence="2 3">CCMP2467</strain>
    </source>
</reference>
<evidence type="ECO:0000313" key="2">
    <source>
        <dbReference type="EMBL" id="OLP78287.1"/>
    </source>
</evidence>
<dbReference type="OrthoDB" id="423977at2759"/>
<accession>A0A1Q9C5V6</accession>
<evidence type="ECO:0000256" key="1">
    <source>
        <dbReference type="SAM" id="MobiDB-lite"/>
    </source>
</evidence>
<gene>
    <name evidence="2" type="ORF">AK812_SmicGene41559</name>
</gene>